<evidence type="ECO:0000313" key="2">
    <source>
        <dbReference type="EMBL" id="KAF1770515.1"/>
    </source>
</evidence>
<dbReference type="RefSeq" id="XP_053592020.1">
    <property type="nucleotide sequence ID" value="XM_053723375.1"/>
</dbReference>
<dbReference type="CTD" id="9809117"/>
<reference evidence="2 3" key="1">
    <citation type="submission" date="2019-12" db="EMBL/GenBank/DDBJ databases">
        <title>Chromosome-level assembly of the Caenorhabditis remanei genome.</title>
        <authorList>
            <person name="Teterina A.A."/>
            <person name="Willis J.H."/>
            <person name="Phillips P.C."/>
        </authorList>
    </citation>
    <scope>NUCLEOTIDE SEQUENCE [LARGE SCALE GENOMIC DNA]</scope>
    <source>
        <strain evidence="2 3">PX506</strain>
        <tissue evidence="2">Whole organism</tissue>
    </source>
</reference>
<name>A0A6A5HSG2_CAERE</name>
<feature type="region of interest" description="Disordered" evidence="1">
    <location>
        <begin position="1981"/>
        <end position="2004"/>
    </location>
</feature>
<evidence type="ECO:0000313" key="3">
    <source>
        <dbReference type="Proteomes" id="UP000483820"/>
    </source>
</evidence>
<comment type="caution">
    <text evidence="2">The sequence shown here is derived from an EMBL/GenBank/DDBJ whole genome shotgun (WGS) entry which is preliminary data.</text>
</comment>
<dbReference type="Proteomes" id="UP000483820">
    <property type="component" value="Chromosome I"/>
</dbReference>
<dbReference type="KEGG" id="crq:GCK72_002334"/>
<proteinExistence type="predicted"/>
<sequence>MLFQSSHHAHSDYPISDQYDGPLDSTHRAENLQDVPLSHEVASYPSEFSYEKLPEHVVPVVIEESEKKDEQSLKSKITGLFKKSPSHLDYPISDQYDGPLDSTHRAENLQDVPLSHEVASYPSEFSYEKLPEHVVPVVIEESEKKDEQSLKSKITGLFKNYEKLPEHVVPVVIEESEKKDEQSLKSKITGLFKKSPSHLDYPISDQYDGPLDSTHRAENLQDVPLSHEVASYPSEFSYEKLPEHVVPVVIEEPEKKDEQSLKSKITGLFKKSQLLTPIYPISDQYDGPLDSTHRAENVQDVPLSHEVASYPSEFSYEKLPEHVVPVVIEESEKKDEQSLKSKITGLFKKSPSHLDYPISDQYDGPLDSTHRAENLQDVPLSHEVASYPSEFSYEKLPEHVVPVVIEEPEKKDEQSLKSKITGLFKKSTAHSDYPISDQYDGPLDSTHRAENLQDVPLSHEVASYPSEFSYEKLPEHVVPVVIEESEKKDEQSLKSKITGLFKKSTAHSDYPISDQYDGPLDSTHRAENLQDVPLSHEVASYPSEFSYEKLPEHVVPVVIEESEKKDEQSLKSKITGLFKKSPSHLDYPISDQYDGPLDSTHRAENLQDVPLSHEVASYPSEFSYEKLPEHVVPVVIEESEKKDEQSLKSKITGLFKKSTAHSDYPISDQYDGPLDSTHRAENLQDVPLSHEVASYPSEFSYEKLPEHVVPVVIEESEKKDEQSLKSKITGLFKKSPSHLDYPISDQYDGPLDSTHRAENLQDVPLSHEVASYPSEFSYEKLPEHVVPVVIEESEKKDEQSLKSKITGLFKKSTAHSDYPISDQYDGPLDSTHRAENVQDVPLSHEVASYPSEFSYEKLPEHVVPVVIEESEKKDEQSLKSKITGLFKKSPSHLDYPISDQYDGPLDSTHRAENLQDVPLSHEVASYPSEFSYEKLPEHVVPVVIEESEKKDEQSLKSKITGLFKKSPSHLDYPISDQYDGPLDSTHRAENLQDVPLSHEVASYPSEFSYEKLPEHVVPVVIEESEKKDEQSLKSKITGLFKKSPSHLDYPISDQYDGPLDSTHRAENLQDVPLSHEVASYPSEFSYEKLPEHVVPVVIEESEKKDEQSLKSKITGLFKKSTAHSDYPISDQYDGPLDSTHRAENLQDVPLSHEVASYPSEFSYEKLPEHVVPVVIEESEKKDEQSLKSKITGLFKKSPSHLDYPISDQYDGPLDSTHRAENLQDVPLSHEVASYPSEFSYEKLPEHVVPVVIEESEKKDEQSLKSKITGLFKKSTAHSDYPISDQYDGPLDSTHRAENLQDVPLSHEVASYPSEFSYEKLPEHVVPVVIEESEKKDEQSLKSKITGLFKKSPSHLDYPISDQYDGPLDSTHRAENLQDVPLSHEVASYPSEFSYEKLPEHVVPVVIEESEKKDEQSLKSKITGLFKKSTAHSDYPISDQYDGPLDSTHRAENLQDVPLSHEVASYPSEFSYEKLPEHVVPVVIEESEKKDEQSLKSKITGLFKKSPSHLDYPISDQYDGPLDSTHRAENLQDVPLSHEVASYPSEFSYEKLPEHVVPVVIEESEKKDEQSLKSKITGLFKKSPSHLDYPISDQYDGPLDSTHRAENLQDVPLSHEVASYPSEFSYEKLPEHVVPVVIEESEKKDEQSLKSKITGLFKKSTAHSDYPISDQYDGPLDSTHRAENLQDVPLSHEVASYPSEFSYEKLPEHVVPVVIEESEKKDEQSLKSKITGLFKKSPSHLDYPISDQYDGPLDSTHRAENLQDVPLSHEVAFYPSEFSYEKLPEHVVPVVIEKPEKEEKPALPNTDIFSASHDTISHEKYVAVPRADVVGESASGVSLLKFKDTGLFGPSDQSHVYKAEPAVSTIQDSRPSRNIYTRTETDMFDPQHSTSAVFSHTEINYQNTDNDDLTQVDIQTKDRLQHSSFVDDNSQYADEPHKRTGYMWSKYETERSRLSRRNAAPQQDSVPILDPVSLSKHHLYSYSQTETSQRTPISKSSPPGASIDKQPEFDVSFKVIPQEPKEDIGFSVSISARSPLPPLTIDESPQLLSVENLIHSHTSPNQRRLSPHTWTTVRETTEVSYIKRVTVTSSTDYGRDQTTLRRNRSPIQSVARQVHSFPSTSQQAASTTCRWTTFDDPALQVHHPIYPPSQSLYKSTPKTERASYLTNGESSTQRNGGSNCHNGNGATRSYGEVREIHAHDRTEILREDEVRRLRREDVFTVGTPFVMGRVEADERGNEYLRYNRHDELPMIEDGAMECRRSTVRARLREMDEVRLVGEREEIERQRRPIRRARQRVRNICTML</sequence>
<gene>
    <name evidence="2" type="ORF">GCK72_002334</name>
</gene>
<dbReference type="GeneID" id="9809117"/>
<evidence type="ECO:0000256" key="1">
    <source>
        <dbReference type="SAM" id="MobiDB-lite"/>
    </source>
</evidence>
<feature type="region of interest" description="Disordered" evidence="1">
    <location>
        <begin position="2165"/>
        <end position="2186"/>
    </location>
</feature>
<dbReference type="EMBL" id="WUAV01000001">
    <property type="protein sequence ID" value="KAF1770515.1"/>
    <property type="molecule type" value="Genomic_DNA"/>
</dbReference>
<protein>
    <submittedName>
        <fullName evidence="2">Uncharacterized protein</fullName>
    </submittedName>
</protein>
<accession>A0A6A5HSG2</accession>
<feature type="compositionally biased region" description="Polar residues" evidence="1">
    <location>
        <begin position="1981"/>
        <end position="1998"/>
    </location>
</feature>
<feature type="region of interest" description="Disordered" evidence="1">
    <location>
        <begin position="1"/>
        <end position="26"/>
    </location>
</feature>
<organism evidence="2 3">
    <name type="scientific">Caenorhabditis remanei</name>
    <name type="common">Caenorhabditis vulgaris</name>
    <dbReference type="NCBI Taxonomy" id="31234"/>
    <lineage>
        <taxon>Eukaryota</taxon>
        <taxon>Metazoa</taxon>
        <taxon>Ecdysozoa</taxon>
        <taxon>Nematoda</taxon>
        <taxon>Chromadorea</taxon>
        <taxon>Rhabditida</taxon>
        <taxon>Rhabditina</taxon>
        <taxon>Rhabditomorpha</taxon>
        <taxon>Rhabditoidea</taxon>
        <taxon>Rhabditidae</taxon>
        <taxon>Peloderinae</taxon>
        <taxon>Caenorhabditis</taxon>
    </lineage>
</organism>